<dbReference type="Gene3D" id="2.60.40.1190">
    <property type="match status" value="1"/>
</dbReference>
<sequence length="313" mass="31647">MEIYLDGGHEQSLTYDLNDRQFVQGYNDATLAALQNGTGVLHNTTNITGGYTVEMAIPWSNLGLTPSANMTLGFDLQQNDDDTGGNVQSVKGWNSTTGANYKDTSAFGTLTLSSQTVGTAQSSSSSAASQSSSAQSSVSSPSSSSQSSAAQSSSVSSAKFIIGDRVITTDTLNVRSTASLTGTALGSQSLNQAGTIVSGPVSSGGYNWYNVNYDTAPDGWSVENYLEKVVQSSSSSSAGEAGSSSSSSSYVTQTFQSSTGNIGGSGGGGGGGGSGIYIPPVSYESTLKTIASSTKEKALTSSSTPIVSVIGAS</sequence>
<dbReference type="Proteomes" id="UP000034837">
    <property type="component" value="Unassembled WGS sequence"/>
</dbReference>
<name>A0A0G1A072_9BACT</name>
<gene>
    <name evidence="3" type="ORF">UV20_C0035G0010</name>
</gene>
<reference evidence="3 4" key="1">
    <citation type="journal article" date="2015" name="Nature">
        <title>rRNA introns, odd ribosomes, and small enigmatic genomes across a large radiation of phyla.</title>
        <authorList>
            <person name="Brown C.T."/>
            <person name="Hug L.A."/>
            <person name="Thomas B.C."/>
            <person name="Sharon I."/>
            <person name="Castelle C.J."/>
            <person name="Singh A."/>
            <person name="Wilkins M.J."/>
            <person name="Williams K.H."/>
            <person name="Banfield J.F."/>
        </authorList>
    </citation>
    <scope>NUCLEOTIDE SEQUENCE [LARGE SCALE GENOMIC DNA]</scope>
</reference>
<feature type="domain" description="Carbohydrate-binding" evidence="2">
    <location>
        <begin position="1"/>
        <end position="113"/>
    </location>
</feature>
<dbReference type="EMBL" id="LCDO01000035">
    <property type="protein sequence ID" value="KKS54332.1"/>
    <property type="molecule type" value="Genomic_DNA"/>
</dbReference>
<evidence type="ECO:0000259" key="2">
    <source>
        <dbReference type="Pfam" id="PF06452"/>
    </source>
</evidence>
<feature type="region of interest" description="Disordered" evidence="1">
    <location>
        <begin position="75"/>
        <end position="95"/>
    </location>
</feature>
<feature type="compositionally biased region" description="Polar residues" evidence="1">
    <location>
        <begin position="85"/>
        <end position="95"/>
    </location>
</feature>
<feature type="non-terminal residue" evidence="3">
    <location>
        <position position="313"/>
    </location>
</feature>
<dbReference type="Pfam" id="PF06452">
    <property type="entry name" value="CBM9_1"/>
    <property type="match status" value="1"/>
</dbReference>
<dbReference type="AlphaFoldDB" id="A0A0G1A072"/>
<dbReference type="Gene3D" id="2.30.30.40">
    <property type="entry name" value="SH3 Domains"/>
    <property type="match status" value="1"/>
</dbReference>
<dbReference type="GO" id="GO:0030246">
    <property type="term" value="F:carbohydrate binding"/>
    <property type="evidence" value="ECO:0007669"/>
    <property type="project" value="InterPro"/>
</dbReference>
<dbReference type="SUPFAM" id="SSF49344">
    <property type="entry name" value="CBD9-like"/>
    <property type="match status" value="1"/>
</dbReference>
<evidence type="ECO:0000256" key="1">
    <source>
        <dbReference type="SAM" id="MobiDB-lite"/>
    </source>
</evidence>
<feature type="region of interest" description="Disordered" evidence="1">
    <location>
        <begin position="123"/>
        <end position="149"/>
    </location>
</feature>
<comment type="caution">
    <text evidence="3">The sequence shown here is derived from an EMBL/GenBank/DDBJ whole genome shotgun (WGS) entry which is preliminary data.</text>
</comment>
<accession>A0A0G1A072</accession>
<proteinExistence type="predicted"/>
<organism evidence="3 4">
    <name type="scientific">Candidatus Magasanikbacteria bacterium GW2011_GWA2_42_32</name>
    <dbReference type="NCBI Taxonomy" id="1619039"/>
    <lineage>
        <taxon>Bacteria</taxon>
        <taxon>Candidatus Magasanikiibacteriota</taxon>
    </lineage>
</organism>
<dbReference type="GO" id="GO:0004553">
    <property type="term" value="F:hydrolase activity, hydrolyzing O-glycosyl compounds"/>
    <property type="evidence" value="ECO:0007669"/>
    <property type="project" value="InterPro"/>
</dbReference>
<protein>
    <recommendedName>
        <fullName evidence="2">Carbohydrate-binding domain-containing protein</fullName>
    </recommendedName>
</protein>
<dbReference type="GO" id="GO:0016052">
    <property type="term" value="P:carbohydrate catabolic process"/>
    <property type="evidence" value="ECO:0007669"/>
    <property type="project" value="InterPro"/>
</dbReference>
<evidence type="ECO:0000313" key="3">
    <source>
        <dbReference type="EMBL" id="KKS54332.1"/>
    </source>
</evidence>
<dbReference type="InterPro" id="IPR010502">
    <property type="entry name" value="Carb-bd_dom_fam9"/>
</dbReference>
<evidence type="ECO:0000313" key="4">
    <source>
        <dbReference type="Proteomes" id="UP000034837"/>
    </source>
</evidence>